<keyword evidence="10 15" id="KW-0067">ATP-binding</keyword>
<keyword evidence="3 16" id="KW-0004">4Fe-4S</keyword>
<feature type="binding site" evidence="16">
    <location>
        <position position="60"/>
    </location>
    <ligand>
        <name>[4Fe-4S] cluster</name>
        <dbReference type="ChEBI" id="CHEBI:49883"/>
    </ligand>
</feature>
<name>A0A2T4PTT0_9STAP</name>
<dbReference type="InterPro" id="IPR004358">
    <property type="entry name" value="Sig_transdc_His_kin-like_C"/>
</dbReference>
<dbReference type="GO" id="GO:0005506">
    <property type="term" value="F:iron ion binding"/>
    <property type="evidence" value="ECO:0007669"/>
    <property type="project" value="InterPro"/>
</dbReference>
<comment type="function">
    <text evidence="14">Member of the two-component regulatory system NreB/NreC involved in the control of dissimilatory nitrate/nitrite reduction in response to oxygen. NreB functions as a direct oxygen sensor histidine kinase which is autophosphorylated, in the absence of oxygen, probably at the conserved histidine residue, and transfers its phosphate group probably to a conserved aspartate residue of NreC. NreB/NreC activates the expression of the nitrate (narGHJI) and nitrite (nir) reductase operons, as well as the putative nitrate transporter gene narT.</text>
</comment>
<dbReference type="PANTHER" id="PTHR24421:SF10">
    <property type="entry name" value="NITRATE_NITRITE SENSOR PROTEIN NARQ"/>
    <property type="match status" value="1"/>
</dbReference>
<comment type="PTM">
    <text evidence="17">Autophosphorylated.</text>
</comment>
<dbReference type="GO" id="GO:0000155">
    <property type="term" value="F:phosphorelay sensor kinase activity"/>
    <property type="evidence" value="ECO:0007669"/>
    <property type="project" value="InterPro"/>
</dbReference>
<evidence type="ECO:0000256" key="18">
    <source>
        <dbReference type="SAM" id="Coils"/>
    </source>
</evidence>
<feature type="binding site" evidence="16">
    <location>
        <position position="57"/>
    </location>
    <ligand>
        <name>[4Fe-4S] cluster</name>
        <dbReference type="ChEBI" id="CHEBI:49883"/>
    </ligand>
</feature>
<evidence type="ECO:0000313" key="20">
    <source>
        <dbReference type="EMBL" id="PTI29790.1"/>
    </source>
</evidence>
<evidence type="ECO:0000256" key="11">
    <source>
        <dbReference type="ARBA" id="ARBA00023004"/>
    </source>
</evidence>
<dbReference type="Gene3D" id="3.30.565.10">
    <property type="entry name" value="Histidine kinase-like ATPase, C-terminal domain"/>
    <property type="match status" value="1"/>
</dbReference>
<dbReference type="InterPro" id="IPR050482">
    <property type="entry name" value="Sensor_HK_TwoCompSys"/>
</dbReference>
<dbReference type="CDD" id="cd16917">
    <property type="entry name" value="HATPase_UhpB-NarQ-NarX-like"/>
    <property type="match status" value="1"/>
</dbReference>
<keyword evidence="13 16" id="KW-0411">Iron-sulfur</keyword>
<dbReference type="InterPro" id="IPR011712">
    <property type="entry name" value="Sig_transdc_His_kin_sub3_dim/P"/>
</dbReference>
<evidence type="ECO:0000256" key="14">
    <source>
        <dbReference type="ARBA" id="ARBA00024827"/>
    </source>
</evidence>
<dbReference type="PRINTS" id="PR00344">
    <property type="entry name" value="BCTRLSENSOR"/>
</dbReference>
<evidence type="ECO:0000256" key="13">
    <source>
        <dbReference type="ARBA" id="ARBA00023014"/>
    </source>
</evidence>
<evidence type="ECO:0000256" key="4">
    <source>
        <dbReference type="ARBA" id="ARBA00022490"/>
    </source>
</evidence>
<dbReference type="GO" id="GO:0046983">
    <property type="term" value="F:protein dimerization activity"/>
    <property type="evidence" value="ECO:0007669"/>
    <property type="project" value="InterPro"/>
</dbReference>
<comment type="caution">
    <text evidence="20">The sequence shown here is derived from an EMBL/GenBank/DDBJ whole genome shotgun (WGS) entry which is preliminary data.</text>
</comment>
<feature type="binding site" evidence="16">
    <location>
        <position position="75"/>
    </location>
    <ligand>
        <name>[4Fe-4S] cluster</name>
        <dbReference type="ChEBI" id="CHEBI:49883"/>
    </ligand>
</feature>
<evidence type="ECO:0000256" key="17">
    <source>
        <dbReference type="PIRSR" id="PIRSR037432-51"/>
    </source>
</evidence>
<keyword evidence="8 15" id="KW-0547">Nucleotide-binding</keyword>
<dbReference type="Proteomes" id="UP000241209">
    <property type="component" value="Unassembled WGS sequence"/>
</dbReference>
<feature type="coiled-coil region" evidence="18">
    <location>
        <begin position="166"/>
        <end position="193"/>
    </location>
</feature>
<feature type="binding site" evidence="16">
    <location>
        <position position="72"/>
    </location>
    <ligand>
        <name>[4Fe-4S] cluster</name>
        <dbReference type="ChEBI" id="CHEBI:49883"/>
    </ligand>
</feature>
<evidence type="ECO:0000256" key="2">
    <source>
        <dbReference type="ARBA" id="ARBA00004496"/>
    </source>
</evidence>
<dbReference type="STRING" id="1167632.GCA_000286335_00778"/>
<keyword evidence="18" id="KW-0175">Coiled coil</keyword>
<comment type="cofactor">
    <cofactor evidence="16">
        <name>[4Fe-4S] cluster</name>
        <dbReference type="ChEBI" id="CHEBI:49883"/>
    </cofactor>
    <text evidence="16">Binds 1 [4Fe-4S] cluster.</text>
</comment>
<dbReference type="SUPFAM" id="SSF55874">
    <property type="entry name" value="ATPase domain of HSP90 chaperone/DNA topoisomerase II/histidine kinase"/>
    <property type="match status" value="1"/>
</dbReference>
<dbReference type="PIRSF" id="PIRSF037432">
    <property type="entry name" value="STHK_NreB"/>
    <property type="match status" value="1"/>
</dbReference>
<sequence length="344" mass="38910">MSSEDSSVLTNILKQYYEKTSEMIVFLNSKGQIINMNEAARKVISEDNQSSLTHPICSRCEGYSNEYALQSCRDCFLESSKIGNTSFQVFMQTNSGTVEPFTATYQTISQEDDIKVYTLQNVSPQIERQQKLHQQTMMQKTISAQENERKRISRELHDGVVQELINVSVELRLLKYQDNIDQLKTQSHQIENLMSSLIDDIRNLSLELRPSSLDDLGLNAAFKSYFKQLEKNFGFIVHYHYDSSVERFNSEIETVVYRIVQEAVFNSLKYANVDSVDVHMTCDGHVIEVEIADQGTGFVLGSEPKGSGLGIYGMQERAEIVGGKVNIESKLGKGTNIKLNVPIV</sequence>
<dbReference type="EC" id="2.7.13.3" evidence="15"/>
<dbReference type="AlphaFoldDB" id="A0A2T4PTT0"/>
<evidence type="ECO:0000256" key="8">
    <source>
        <dbReference type="ARBA" id="ARBA00022741"/>
    </source>
</evidence>
<dbReference type="InterPro" id="IPR036890">
    <property type="entry name" value="HATPase_C_sf"/>
</dbReference>
<dbReference type="SMART" id="SM00387">
    <property type="entry name" value="HATPase_c"/>
    <property type="match status" value="1"/>
</dbReference>
<dbReference type="Pfam" id="PF07730">
    <property type="entry name" value="HisKA_3"/>
    <property type="match status" value="1"/>
</dbReference>
<keyword evidence="9 15" id="KW-0418">Kinase</keyword>
<dbReference type="PROSITE" id="PS50109">
    <property type="entry name" value="HIS_KIN"/>
    <property type="match status" value="1"/>
</dbReference>
<dbReference type="GO" id="GO:0005524">
    <property type="term" value="F:ATP binding"/>
    <property type="evidence" value="ECO:0007669"/>
    <property type="project" value="UniProtKB-KW"/>
</dbReference>
<dbReference type="EMBL" id="PZFK01000010">
    <property type="protein sequence ID" value="PTI29790.1"/>
    <property type="molecule type" value="Genomic_DNA"/>
</dbReference>
<dbReference type="Pfam" id="PF02518">
    <property type="entry name" value="HATPase_c"/>
    <property type="match status" value="1"/>
</dbReference>
<evidence type="ECO:0000256" key="9">
    <source>
        <dbReference type="ARBA" id="ARBA00022777"/>
    </source>
</evidence>
<protein>
    <recommendedName>
        <fullName evidence="15">Sensor histidine kinase</fullName>
        <ecNumber evidence="15">2.7.13.3</ecNumber>
    </recommendedName>
</protein>
<keyword evidence="6 15" id="KW-0808">Transferase</keyword>
<evidence type="ECO:0000256" key="12">
    <source>
        <dbReference type="ARBA" id="ARBA00023012"/>
    </source>
</evidence>
<evidence type="ECO:0000256" key="10">
    <source>
        <dbReference type="ARBA" id="ARBA00022840"/>
    </source>
</evidence>
<evidence type="ECO:0000256" key="15">
    <source>
        <dbReference type="PIRNR" id="PIRNR037432"/>
    </source>
</evidence>
<keyword evidence="12 15" id="KW-0902">Two-component regulatory system</keyword>
<evidence type="ECO:0000313" key="21">
    <source>
        <dbReference type="Proteomes" id="UP000241209"/>
    </source>
</evidence>
<feature type="modified residue" description="Phosphohistidine; by autocatalysis" evidence="17">
    <location>
        <position position="157"/>
    </location>
</feature>
<dbReference type="RefSeq" id="WP_016911487.1">
    <property type="nucleotide sequence ID" value="NZ_CANQVP010000008.1"/>
</dbReference>
<evidence type="ECO:0000256" key="6">
    <source>
        <dbReference type="ARBA" id="ARBA00022679"/>
    </source>
</evidence>
<dbReference type="Gene3D" id="1.20.5.1930">
    <property type="match status" value="1"/>
</dbReference>
<dbReference type="GO" id="GO:0005737">
    <property type="term" value="C:cytoplasm"/>
    <property type="evidence" value="ECO:0007669"/>
    <property type="project" value="UniProtKB-SubCell"/>
</dbReference>
<dbReference type="InterPro" id="IPR005467">
    <property type="entry name" value="His_kinase_dom"/>
</dbReference>
<dbReference type="InterPro" id="IPR017203">
    <property type="entry name" value="Sig_transdc_His_kinase_NreB"/>
</dbReference>
<keyword evidence="5 17" id="KW-0597">Phosphoprotein</keyword>
<evidence type="ECO:0000256" key="7">
    <source>
        <dbReference type="ARBA" id="ARBA00022723"/>
    </source>
</evidence>
<evidence type="ECO:0000259" key="19">
    <source>
        <dbReference type="PROSITE" id="PS50109"/>
    </source>
</evidence>
<dbReference type="PANTHER" id="PTHR24421">
    <property type="entry name" value="NITRATE/NITRITE SENSOR PROTEIN NARX-RELATED"/>
    <property type="match status" value="1"/>
</dbReference>
<comment type="subcellular location">
    <subcellularLocation>
        <location evidence="2">Cytoplasm</location>
    </subcellularLocation>
</comment>
<evidence type="ECO:0000256" key="3">
    <source>
        <dbReference type="ARBA" id="ARBA00022485"/>
    </source>
</evidence>
<keyword evidence="11 16" id="KW-0408">Iron</keyword>
<evidence type="ECO:0000256" key="1">
    <source>
        <dbReference type="ARBA" id="ARBA00000085"/>
    </source>
</evidence>
<dbReference type="GO" id="GO:0016020">
    <property type="term" value="C:membrane"/>
    <property type="evidence" value="ECO:0007669"/>
    <property type="project" value="InterPro"/>
</dbReference>
<reference evidence="20 21" key="1">
    <citation type="journal article" date="2016" name="Front. Microbiol.">
        <title>Comprehensive Phylogenetic Analysis of Bovine Non-aureus Staphylococci Species Based on Whole-Genome Sequencing.</title>
        <authorList>
            <person name="Naushad S."/>
            <person name="Barkema H.W."/>
            <person name="Luby C."/>
            <person name="Condas L.A."/>
            <person name="Nobrega D.B."/>
            <person name="Carson D.A."/>
            <person name="De Buck J."/>
        </authorList>
    </citation>
    <scope>NUCLEOTIDE SEQUENCE [LARGE SCALE GENOMIC DNA]</scope>
    <source>
        <strain evidence="20 21">SNUC 2204</strain>
    </source>
</reference>
<gene>
    <name evidence="20" type="ORF">BU072_06085</name>
</gene>
<organism evidence="20 21">
    <name type="scientific">Mammaliicoccus vitulinus</name>
    <dbReference type="NCBI Taxonomy" id="71237"/>
    <lineage>
        <taxon>Bacteria</taxon>
        <taxon>Bacillati</taxon>
        <taxon>Bacillota</taxon>
        <taxon>Bacilli</taxon>
        <taxon>Bacillales</taxon>
        <taxon>Staphylococcaceae</taxon>
        <taxon>Mammaliicoccus</taxon>
    </lineage>
</organism>
<evidence type="ECO:0000256" key="5">
    <source>
        <dbReference type="ARBA" id="ARBA00022553"/>
    </source>
</evidence>
<feature type="domain" description="Histidine kinase" evidence="19">
    <location>
        <begin position="256"/>
        <end position="344"/>
    </location>
</feature>
<dbReference type="OrthoDB" id="9760839at2"/>
<comment type="catalytic activity">
    <reaction evidence="1 15">
        <text>ATP + protein L-histidine = ADP + protein N-phospho-L-histidine.</text>
        <dbReference type="EC" id="2.7.13.3"/>
    </reaction>
</comment>
<keyword evidence="4" id="KW-0963">Cytoplasm</keyword>
<keyword evidence="7 16" id="KW-0479">Metal-binding</keyword>
<dbReference type="InterPro" id="IPR003594">
    <property type="entry name" value="HATPase_dom"/>
</dbReference>
<proteinExistence type="predicted"/>
<accession>A0A2T4PTT0</accession>
<evidence type="ECO:0000256" key="16">
    <source>
        <dbReference type="PIRSR" id="PIRSR037432-50"/>
    </source>
</evidence>
<dbReference type="GO" id="GO:0051539">
    <property type="term" value="F:4 iron, 4 sulfur cluster binding"/>
    <property type="evidence" value="ECO:0007669"/>
    <property type="project" value="UniProtKB-KW"/>
</dbReference>